<comment type="similarity">
    <text evidence="6">Belongs to the PPP phosphatase family.</text>
</comment>
<dbReference type="PROSITE" id="PS00125">
    <property type="entry name" value="SER_THR_PHOSPHATASE"/>
    <property type="match status" value="1"/>
</dbReference>
<evidence type="ECO:0000313" key="9">
    <source>
        <dbReference type="EMBL" id="EGE07661.1"/>
    </source>
</evidence>
<evidence type="ECO:0000313" key="10">
    <source>
        <dbReference type="Proteomes" id="UP000009169"/>
    </source>
</evidence>
<dbReference type="GO" id="GO:0000159">
    <property type="term" value="C:protein phosphatase type 2A complex"/>
    <property type="evidence" value="ECO:0007669"/>
    <property type="project" value="EnsemblFungi"/>
</dbReference>
<dbReference type="Gene3D" id="3.60.21.10">
    <property type="match status" value="1"/>
</dbReference>
<dbReference type="AlphaFoldDB" id="F2Q0J3"/>
<evidence type="ECO:0000256" key="4">
    <source>
        <dbReference type="ARBA" id="ARBA00048336"/>
    </source>
</evidence>
<comment type="catalytic activity">
    <reaction evidence="4 6">
        <text>O-phospho-L-threonyl-[protein] + H2O = L-threonyl-[protein] + phosphate</text>
        <dbReference type="Rhea" id="RHEA:47004"/>
        <dbReference type="Rhea" id="RHEA-COMP:11060"/>
        <dbReference type="Rhea" id="RHEA-COMP:11605"/>
        <dbReference type="ChEBI" id="CHEBI:15377"/>
        <dbReference type="ChEBI" id="CHEBI:30013"/>
        <dbReference type="ChEBI" id="CHEBI:43474"/>
        <dbReference type="ChEBI" id="CHEBI:61977"/>
        <dbReference type="EC" id="3.1.3.16"/>
    </reaction>
</comment>
<dbReference type="SUPFAM" id="SSF56300">
    <property type="entry name" value="Metallo-dependent phosphatases"/>
    <property type="match status" value="1"/>
</dbReference>
<dbReference type="HOGENOM" id="CLU_004962_8_3_1"/>
<dbReference type="GO" id="GO:0046872">
    <property type="term" value="F:metal ion binding"/>
    <property type="evidence" value="ECO:0007669"/>
    <property type="project" value="UniProtKB-KW"/>
</dbReference>
<feature type="active site" description="Proton donor/acceptor" evidence="5">
    <location>
        <position position="203"/>
    </location>
</feature>
<dbReference type="GO" id="GO:0005737">
    <property type="term" value="C:cytoplasm"/>
    <property type="evidence" value="ECO:0007669"/>
    <property type="project" value="EnsemblFungi"/>
</dbReference>
<dbReference type="PANTHER" id="PTHR45619">
    <property type="entry name" value="SERINE/THREONINE-PROTEIN PHOSPHATASE PP2A-RELATED"/>
    <property type="match status" value="1"/>
</dbReference>
<feature type="domain" description="Serine/threonine specific protein phosphatases" evidence="8">
    <location>
        <begin position="199"/>
        <end position="204"/>
    </location>
</feature>
<dbReference type="GO" id="GO:0002098">
    <property type="term" value="P:tRNA wobble uridine modification"/>
    <property type="evidence" value="ECO:0007669"/>
    <property type="project" value="EnsemblFungi"/>
</dbReference>
<keyword evidence="2 6" id="KW-0378">Hydrolase</keyword>
<dbReference type="VEuPathDB" id="FungiDB:TEQG_06645"/>
<organism evidence="9 10">
    <name type="scientific">Trichophyton equinum (strain ATCC MYA-4606 / CBS 127.97)</name>
    <name type="common">Horse ringworm fungus</name>
    <dbReference type="NCBI Taxonomy" id="559882"/>
    <lineage>
        <taxon>Eukaryota</taxon>
        <taxon>Fungi</taxon>
        <taxon>Dikarya</taxon>
        <taxon>Ascomycota</taxon>
        <taxon>Pezizomycotina</taxon>
        <taxon>Eurotiomycetes</taxon>
        <taxon>Eurotiomycetidae</taxon>
        <taxon>Onygenales</taxon>
        <taxon>Arthrodermataceae</taxon>
        <taxon>Trichophyton</taxon>
    </lineage>
</organism>
<protein>
    <recommendedName>
        <fullName evidence="6">Serine/threonine-protein phosphatase</fullName>
        <ecNumber evidence="6">3.1.3.16</ecNumber>
    </recommendedName>
</protein>
<keyword evidence="3" id="KW-0464">Manganese</keyword>
<evidence type="ECO:0000256" key="1">
    <source>
        <dbReference type="ARBA" id="ARBA00022723"/>
    </source>
</evidence>
<evidence type="ECO:0000256" key="2">
    <source>
        <dbReference type="ARBA" id="ARBA00022801"/>
    </source>
</evidence>
<dbReference type="GO" id="GO:0000082">
    <property type="term" value="P:G1/S transition of mitotic cell cycle"/>
    <property type="evidence" value="ECO:0007669"/>
    <property type="project" value="EnsemblFungi"/>
</dbReference>
<dbReference type="PIRSF" id="PIRSF033096">
    <property type="entry name" value="PPPtase_5"/>
    <property type="match status" value="1"/>
</dbReference>
<evidence type="ECO:0000259" key="8">
    <source>
        <dbReference type="PROSITE" id="PS00125"/>
    </source>
</evidence>
<dbReference type="InterPro" id="IPR029052">
    <property type="entry name" value="Metallo-depent_PP-like"/>
</dbReference>
<evidence type="ECO:0000256" key="6">
    <source>
        <dbReference type="RuleBase" id="RU004273"/>
    </source>
</evidence>
<dbReference type="InterPro" id="IPR004843">
    <property type="entry name" value="Calcineurin-like_PHP"/>
</dbReference>
<dbReference type="SMART" id="SM00156">
    <property type="entry name" value="PP2Ac"/>
    <property type="match status" value="1"/>
</dbReference>
<dbReference type="InterPro" id="IPR006186">
    <property type="entry name" value="Ser/Thr-sp_prot-phosphatase"/>
</dbReference>
<dbReference type="OrthoDB" id="1930084at2759"/>
<sequence>MVDPSVPQPGPARLKPNAGPDEWLEAAKNCKYLSEHHMKQLCELVKEYMMEESNIQPVSTPVTICGDIHGQFYDLLELFRVAGGMPGDTRPAAPSTQAPIITSEDIEPPSTITDPKLKRRLRKSSPPNSVIEDDGDEETGEQATESNADNEVGEEDKSASPIGNFIFLGDYVDRGYFSLETLTLLLCLKARYPNKITLVRGNHESRQITQVYGFYDECVQKYGNASVWKACCQVFDFMTLGVIVDGKVLCLHGGLSPEIRTLDQVRIVARAQEIPHEGAFCDLVWSDPDETEDLTWAVSPRGAGWLFGSRVADEFCAVNDLNLIARAHQLVNEGYKYHFDSQAMVTVWSAPNYCYRCANMASVCEVREDLKPVFKLFAAVPAEMRHVPASRPQKAEYFL</sequence>
<dbReference type="EC" id="3.1.3.16" evidence="6"/>
<feature type="region of interest" description="Disordered" evidence="7">
    <location>
        <begin position="1"/>
        <end position="20"/>
    </location>
</feature>
<dbReference type="InterPro" id="IPR047129">
    <property type="entry name" value="PPA2-like"/>
</dbReference>
<dbReference type="GO" id="GO:0006281">
    <property type="term" value="P:DNA repair"/>
    <property type="evidence" value="ECO:0007669"/>
    <property type="project" value="EnsemblFungi"/>
</dbReference>
<dbReference type="GO" id="GO:1903432">
    <property type="term" value="P:regulation of TORC1 signaling"/>
    <property type="evidence" value="ECO:0007669"/>
    <property type="project" value="EnsemblFungi"/>
</dbReference>
<dbReference type="Pfam" id="PF00149">
    <property type="entry name" value="Metallophos"/>
    <property type="match status" value="1"/>
</dbReference>
<dbReference type="GO" id="GO:0032956">
    <property type="term" value="P:regulation of actin cytoskeleton organization"/>
    <property type="evidence" value="ECO:0007669"/>
    <property type="project" value="EnsemblFungi"/>
</dbReference>
<dbReference type="GO" id="GO:0004722">
    <property type="term" value="F:protein serine/threonine phosphatase activity"/>
    <property type="evidence" value="ECO:0007669"/>
    <property type="project" value="UniProtKB-EC"/>
</dbReference>
<dbReference type="PRINTS" id="PR00114">
    <property type="entry name" value="STPHPHTASE"/>
</dbReference>
<name>F2Q0J3_TRIEC</name>
<feature type="compositionally biased region" description="Pro residues" evidence="7">
    <location>
        <begin position="1"/>
        <end position="10"/>
    </location>
</feature>
<feature type="region of interest" description="Disordered" evidence="7">
    <location>
        <begin position="87"/>
        <end position="157"/>
    </location>
</feature>
<keyword evidence="1" id="KW-0479">Metal-binding</keyword>
<reference evidence="10" key="1">
    <citation type="journal article" date="2012" name="MBio">
        <title>Comparative genome analysis of Trichophyton rubrum and related dermatophytes reveals candidate genes involved in infection.</title>
        <authorList>
            <person name="Martinez D.A."/>
            <person name="Oliver B.G."/>
            <person name="Graeser Y."/>
            <person name="Goldberg J.M."/>
            <person name="Li W."/>
            <person name="Martinez-Rossi N.M."/>
            <person name="Monod M."/>
            <person name="Shelest E."/>
            <person name="Barton R.C."/>
            <person name="Birch E."/>
            <person name="Brakhage A.A."/>
            <person name="Chen Z."/>
            <person name="Gurr S.J."/>
            <person name="Heiman D."/>
            <person name="Heitman J."/>
            <person name="Kosti I."/>
            <person name="Rossi A."/>
            <person name="Saif S."/>
            <person name="Samalova M."/>
            <person name="Saunders C.W."/>
            <person name="Shea T."/>
            <person name="Summerbell R.C."/>
            <person name="Xu J."/>
            <person name="Young S."/>
            <person name="Zeng Q."/>
            <person name="Birren B.W."/>
            <person name="Cuomo C.A."/>
            <person name="White T.C."/>
        </authorList>
    </citation>
    <scope>NUCLEOTIDE SEQUENCE [LARGE SCALE GENOMIC DNA]</scope>
    <source>
        <strain evidence="10">ATCC MYA-4606 / CBS 127.97</strain>
    </source>
</reference>
<feature type="compositionally biased region" description="Acidic residues" evidence="7">
    <location>
        <begin position="131"/>
        <end position="140"/>
    </location>
</feature>
<accession>F2Q0J3</accession>
<evidence type="ECO:0000256" key="5">
    <source>
        <dbReference type="PIRSR" id="PIRSR033096-1"/>
    </source>
</evidence>
<gene>
    <name evidence="9" type="ORF">TEQG_06645</name>
</gene>
<dbReference type="GO" id="GO:0035556">
    <property type="term" value="P:intracellular signal transduction"/>
    <property type="evidence" value="ECO:0007669"/>
    <property type="project" value="EnsemblFungi"/>
</dbReference>
<dbReference type="GO" id="GO:0060237">
    <property type="term" value="P:regulation of fungal-type cell wall organization"/>
    <property type="evidence" value="ECO:0007669"/>
    <property type="project" value="EnsemblFungi"/>
</dbReference>
<proteinExistence type="inferred from homology"/>
<dbReference type="EMBL" id="DS995763">
    <property type="protein sequence ID" value="EGE07661.1"/>
    <property type="molecule type" value="Genomic_DNA"/>
</dbReference>
<dbReference type="eggNOG" id="KOG0373">
    <property type="taxonomic scope" value="Eukaryota"/>
</dbReference>
<dbReference type="Proteomes" id="UP000009169">
    <property type="component" value="Unassembled WGS sequence"/>
</dbReference>
<evidence type="ECO:0000256" key="3">
    <source>
        <dbReference type="ARBA" id="ARBA00023211"/>
    </source>
</evidence>
<keyword evidence="10" id="KW-1185">Reference proteome</keyword>
<evidence type="ECO:0000256" key="7">
    <source>
        <dbReference type="SAM" id="MobiDB-lite"/>
    </source>
</evidence>
<dbReference type="GO" id="GO:0034599">
    <property type="term" value="P:cellular response to oxidative stress"/>
    <property type="evidence" value="ECO:0007669"/>
    <property type="project" value="EnsemblFungi"/>
</dbReference>